<dbReference type="PANTHER" id="PTHR15422">
    <property type="entry name" value="OS05G0565100 PROTEIN"/>
    <property type="match status" value="1"/>
</dbReference>
<feature type="transmembrane region" description="Helical" evidence="12">
    <location>
        <begin position="69"/>
        <end position="91"/>
    </location>
</feature>
<evidence type="ECO:0000256" key="5">
    <source>
        <dbReference type="ARBA" id="ARBA00022692"/>
    </source>
</evidence>
<keyword evidence="15" id="KW-1185">Reference proteome</keyword>
<dbReference type="EMBL" id="JAUEPS010000042">
    <property type="protein sequence ID" value="KAK0448390.1"/>
    <property type="molecule type" value="Genomic_DNA"/>
</dbReference>
<feature type="region of interest" description="Disordered" evidence="11">
    <location>
        <begin position="1"/>
        <end position="29"/>
    </location>
</feature>
<keyword evidence="10 12" id="KW-0472">Membrane</keyword>
<dbReference type="AlphaFoldDB" id="A0AA39JT09"/>
<comment type="subcellular location">
    <subcellularLocation>
        <location evidence="2">Membrane</location>
        <topology evidence="2">Multi-pass membrane protein</topology>
    </subcellularLocation>
</comment>
<evidence type="ECO:0000256" key="12">
    <source>
        <dbReference type="SAM" id="Phobius"/>
    </source>
</evidence>
<accession>A0AA39JT09</accession>
<dbReference type="PANTHER" id="PTHR15422:SF45">
    <property type="entry name" value="CYTOCHROME B561 DOMAIN-CONTAINING PROTEIN"/>
    <property type="match status" value="1"/>
</dbReference>
<feature type="compositionally biased region" description="Basic and acidic residues" evidence="11">
    <location>
        <begin position="19"/>
        <end position="29"/>
    </location>
</feature>
<feature type="transmembrane region" description="Helical" evidence="12">
    <location>
        <begin position="111"/>
        <end position="131"/>
    </location>
</feature>
<feature type="transmembrane region" description="Helical" evidence="12">
    <location>
        <begin position="221"/>
        <end position="239"/>
    </location>
</feature>
<feature type="transmembrane region" description="Helical" evidence="12">
    <location>
        <begin position="41"/>
        <end position="63"/>
    </location>
</feature>
<comment type="caution">
    <text evidence="14">The sequence shown here is derived from an EMBL/GenBank/DDBJ whole genome shotgun (WGS) entry which is preliminary data.</text>
</comment>
<reference evidence="14" key="1">
    <citation type="submission" date="2023-06" db="EMBL/GenBank/DDBJ databases">
        <authorList>
            <consortium name="Lawrence Berkeley National Laboratory"/>
            <person name="Ahrendt S."/>
            <person name="Sahu N."/>
            <person name="Indic B."/>
            <person name="Wong-Bajracharya J."/>
            <person name="Merenyi Z."/>
            <person name="Ke H.-M."/>
            <person name="Monk M."/>
            <person name="Kocsube S."/>
            <person name="Drula E."/>
            <person name="Lipzen A."/>
            <person name="Balint B."/>
            <person name="Henrissat B."/>
            <person name="Andreopoulos B."/>
            <person name="Martin F.M."/>
            <person name="Harder C.B."/>
            <person name="Rigling D."/>
            <person name="Ford K.L."/>
            <person name="Foster G.D."/>
            <person name="Pangilinan J."/>
            <person name="Papanicolaou A."/>
            <person name="Barry K."/>
            <person name="LaButti K."/>
            <person name="Viragh M."/>
            <person name="Koriabine M."/>
            <person name="Yan M."/>
            <person name="Riley R."/>
            <person name="Champramary S."/>
            <person name="Plett K.L."/>
            <person name="Tsai I.J."/>
            <person name="Slot J."/>
            <person name="Sipos G."/>
            <person name="Plett J."/>
            <person name="Nagy L.G."/>
            <person name="Grigoriev I.V."/>
        </authorList>
    </citation>
    <scope>NUCLEOTIDE SEQUENCE</scope>
    <source>
        <strain evidence="14">CCBAS 213</strain>
    </source>
</reference>
<evidence type="ECO:0000256" key="4">
    <source>
        <dbReference type="ARBA" id="ARBA00022617"/>
    </source>
</evidence>
<dbReference type="GeneID" id="85357681"/>
<proteinExistence type="predicted"/>
<dbReference type="RefSeq" id="XP_060326495.1">
    <property type="nucleotide sequence ID" value="XM_060474133.1"/>
</dbReference>
<keyword evidence="5 12" id="KW-0812">Transmembrane</keyword>
<evidence type="ECO:0000313" key="15">
    <source>
        <dbReference type="Proteomes" id="UP001175211"/>
    </source>
</evidence>
<evidence type="ECO:0000256" key="7">
    <source>
        <dbReference type="ARBA" id="ARBA00022982"/>
    </source>
</evidence>
<keyword evidence="8 12" id="KW-1133">Transmembrane helix</keyword>
<evidence type="ECO:0000256" key="6">
    <source>
        <dbReference type="ARBA" id="ARBA00022723"/>
    </source>
</evidence>
<comment type="cofactor">
    <cofactor evidence="1">
        <name>heme b</name>
        <dbReference type="ChEBI" id="CHEBI:60344"/>
    </cofactor>
</comment>
<evidence type="ECO:0000256" key="3">
    <source>
        <dbReference type="ARBA" id="ARBA00022448"/>
    </source>
</evidence>
<evidence type="ECO:0000256" key="9">
    <source>
        <dbReference type="ARBA" id="ARBA00023004"/>
    </source>
</evidence>
<feature type="domain" description="Cytochrome b561" evidence="13">
    <location>
        <begin position="74"/>
        <end position="208"/>
    </location>
</feature>
<feature type="compositionally biased region" description="Acidic residues" evidence="11">
    <location>
        <begin position="1"/>
        <end position="11"/>
    </location>
</feature>
<organism evidence="14 15">
    <name type="scientific">Armillaria tabescens</name>
    <name type="common">Ringless honey mushroom</name>
    <name type="synonym">Agaricus tabescens</name>
    <dbReference type="NCBI Taxonomy" id="1929756"/>
    <lineage>
        <taxon>Eukaryota</taxon>
        <taxon>Fungi</taxon>
        <taxon>Dikarya</taxon>
        <taxon>Basidiomycota</taxon>
        <taxon>Agaricomycotina</taxon>
        <taxon>Agaricomycetes</taxon>
        <taxon>Agaricomycetidae</taxon>
        <taxon>Agaricales</taxon>
        <taxon>Marasmiineae</taxon>
        <taxon>Physalacriaceae</taxon>
        <taxon>Desarmillaria</taxon>
    </lineage>
</organism>
<evidence type="ECO:0000256" key="10">
    <source>
        <dbReference type="ARBA" id="ARBA00023136"/>
    </source>
</evidence>
<keyword evidence="7" id="KW-0249">Electron transport</keyword>
<name>A0AA39JT09_ARMTA</name>
<dbReference type="GO" id="GO:0140575">
    <property type="term" value="F:transmembrane monodehydroascorbate reductase activity"/>
    <property type="evidence" value="ECO:0007669"/>
    <property type="project" value="InterPro"/>
</dbReference>
<keyword evidence="4" id="KW-0349">Heme</keyword>
<dbReference type="Proteomes" id="UP001175211">
    <property type="component" value="Unassembled WGS sequence"/>
</dbReference>
<dbReference type="Pfam" id="PF03188">
    <property type="entry name" value="Cytochrom_B561"/>
    <property type="match status" value="1"/>
</dbReference>
<sequence>MPEETNQEDYELLLPPGQEDDHTMGQEEQLVKPEVRNGDVVALYTALGATAFFLVVSWITVLINDPTSVAWFSLHPTLQSLALSFIIYGILTLQPTSHPKTKAAGLNRHQLAIFVCAFPIITLGTFAVWWNKHIRDHSHFTTWHGKLGLMCMCWILVQIGVGGGSVWFGGAAFGGGMKAKLVWRYHRISGYILFPLLLLTANFGGLYSHWGTKYLSLPMRVLAYAIAPLVILVAVYIRVRPSKMNIF</sequence>
<dbReference type="GO" id="GO:0016020">
    <property type="term" value="C:membrane"/>
    <property type="evidence" value="ECO:0007669"/>
    <property type="project" value="UniProtKB-SubCell"/>
</dbReference>
<dbReference type="GO" id="GO:0046872">
    <property type="term" value="F:metal ion binding"/>
    <property type="evidence" value="ECO:0007669"/>
    <property type="project" value="UniProtKB-KW"/>
</dbReference>
<dbReference type="CDD" id="cd08761">
    <property type="entry name" value="Cyt_b561_CYB561D2_like"/>
    <property type="match status" value="1"/>
</dbReference>
<keyword evidence="6" id="KW-0479">Metal-binding</keyword>
<evidence type="ECO:0000313" key="14">
    <source>
        <dbReference type="EMBL" id="KAK0448390.1"/>
    </source>
</evidence>
<evidence type="ECO:0000256" key="8">
    <source>
        <dbReference type="ARBA" id="ARBA00022989"/>
    </source>
</evidence>
<dbReference type="InterPro" id="IPR006593">
    <property type="entry name" value="Cyt_b561/ferric_Rdtase_TM"/>
</dbReference>
<keyword evidence="9" id="KW-0408">Iron</keyword>
<protein>
    <recommendedName>
        <fullName evidence="13">Cytochrome b561 domain-containing protein</fullName>
    </recommendedName>
</protein>
<dbReference type="InterPro" id="IPR045150">
    <property type="entry name" value="CYB561D1/2"/>
</dbReference>
<feature type="transmembrane region" description="Helical" evidence="12">
    <location>
        <begin position="143"/>
        <end position="168"/>
    </location>
</feature>
<evidence type="ECO:0000259" key="13">
    <source>
        <dbReference type="Pfam" id="PF03188"/>
    </source>
</evidence>
<evidence type="ECO:0000256" key="11">
    <source>
        <dbReference type="SAM" id="MobiDB-lite"/>
    </source>
</evidence>
<feature type="transmembrane region" description="Helical" evidence="12">
    <location>
        <begin position="188"/>
        <end position="209"/>
    </location>
</feature>
<evidence type="ECO:0000256" key="2">
    <source>
        <dbReference type="ARBA" id="ARBA00004141"/>
    </source>
</evidence>
<evidence type="ECO:0000256" key="1">
    <source>
        <dbReference type="ARBA" id="ARBA00001970"/>
    </source>
</evidence>
<gene>
    <name evidence="14" type="ORF">EV420DRAFT_1567686</name>
</gene>
<dbReference type="Gene3D" id="1.20.120.1770">
    <property type="match status" value="1"/>
</dbReference>
<keyword evidence="3" id="KW-0813">Transport</keyword>